<comment type="subcellular location">
    <subcellularLocation>
        <location evidence="1">Membrane</location>
        <topology evidence="1">Multi-pass membrane protein</topology>
    </subcellularLocation>
</comment>
<evidence type="ECO:0000256" key="3">
    <source>
        <dbReference type="ARBA" id="ARBA00022989"/>
    </source>
</evidence>
<dbReference type="AlphaFoldDB" id="A0A0J6F852"/>
<proteinExistence type="predicted"/>
<reference evidence="7" key="2">
    <citation type="journal article" date="2009" name="Genome Res.">
        <title>Comparative genomic analyses of the human fungal pathogens Coccidioides and their relatives.</title>
        <authorList>
            <person name="Sharpton T.J."/>
            <person name="Stajich J.E."/>
            <person name="Rounsley S.D."/>
            <person name="Gardner M.J."/>
            <person name="Wortman J.R."/>
            <person name="Jordar V.S."/>
            <person name="Maiti R."/>
            <person name="Kodira C.D."/>
            <person name="Neafsey D.E."/>
            <person name="Zeng Q."/>
            <person name="Hung C.-Y."/>
            <person name="McMahan C."/>
            <person name="Muszewska A."/>
            <person name="Grynberg M."/>
            <person name="Mandel M.A."/>
            <person name="Kellner E.M."/>
            <person name="Barker B.M."/>
            <person name="Galgiani J.N."/>
            <person name="Orbach M.J."/>
            <person name="Kirkland T.N."/>
            <person name="Cole G.T."/>
            <person name="Henn M.R."/>
            <person name="Birren B.W."/>
            <person name="Taylor J.W."/>
        </authorList>
    </citation>
    <scope>NUCLEOTIDE SEQUENCE [LARGE SCALE GENOMIC DNA]</scope>
    <source>
        <strain evidence="7">RMSCC 3488</strain>
    </source>
</reference>
<keyword evidence="2 5" id="KW-0812">Transmembrane</keyword>
<dbReference type="Gene3D" id="1.20.1250.20">
    <property type="entry name" value="MFS general substrate transporter like domains"/>
    <property type="match status" value="2"/>
</dbReference>
<evidence type="ECO:0000313" key="7">
    <source>
        <dbReference type="Proteomes" id="UP000054567"/>
    </source>
</evidence>
<sequence length="240" mass="27081">MSGEWAWRVPFLLQMVLGFMLAIRVSFLPFSPRSLASGWHDDDALPSLVRLRQLSEDDKRIRLQHTDVFADSRFQKAISATRHPELQGGVLHITQLVGVLSRIWTMDHFDRRSILLWGSVAMTTSHVIITALAGLFDKHLPSHLSEGHRCFVKVVPADSTFRSLPIVSPRQFNNFINDLITTPLVQNAGYGAGRTLKQMDHVFKDCSNEQEEAMRREIEAELLKGRVEVPSGLTRGGSVR</sequence>
<keyword evidence="4 5" id="KW-0472">Membrane</keyword>
<dbReference type="InterPro" id="IPR005828">
    <property type="entry name" value="MFS_sugar_transport-like"/>
</dbReference>
<dbReference type="InterPro" id="IPR050360">
    <property type="entry name" value="MFS_Sugar_Transporters"/>
</dbReference>
<feature type="transmembrane region" description="Helical" evidence="5">
    <location>
        <begin position="114"/>
        <end position="136"/>
    </location>
</feature>
<reference evidence="6 7" key="1">
    <citation type="submission" date="2007-06" db="EMBL/GenBank/DDBJ databases">
        <title>The Genome Sequence of Coccidioides posadasii RMSCC_3488.</title>
        <authorList>
            <consortium name="Coccidioides Genome Resources Consortium"/>
            <consortium name="The Broad Institute Genome Sequencing Platform"/>
            <person name="Henn M.R."/>
            <person name="Sykes S."/>
            <person name="Young S."/>
            <person name="Jaffe D."/>
            <person name="Berlin A."/>
            <person name="Alvarez P."/>
            <person name="Butler J."/>
            <person name="Gnerre S."/>
            <person name="Grabherr M."/>
            <person name="Mauceli E."/>
            <person name="Brockman W."/>
            <person name="Kodira C."/>
            <person name="Alvarado L."/>
            <person name="Zeng Q."/>
            <person name="Crawford M."/>
            <person name="Antoine C."/>
            <person name="Devon K."/>
            <person name="Galgiani J."/>
            <person name="Orsborn K."/>
            <person name="Lewis M.L."/>
            <person name="Nusbaum C."/>
            <person name="Galagan J."/>
            <person name="Birren B."/>
        </authorList>
    </citation>
    <scope>NUCLEOTIDE SEQUENCE [LARGE SCALE GENOMIC DNA]</scope>
    <source>
        <strain evidence="6 7">RMSCC 3488</strain>
    </source>
</reference>
<feature type="transmembrane region" description="Helical" evidence="5">
    <location>
        <begin position="6"/>
        <end position="27"/>
    </location>
</feature>
<evidence type="ECO:0000313" key="6">
    <source>
        <dbReference type="EMBL" id="KMM65475.1"/>
    </source>
</evidence>
<dbReference type="Proteomes" id="UP000054567">
    <property type="component" value="Unassembled WGS sequence"/>
</dbReference>
<accession>A0A0J6F852</accession>
<evidence type="ECO:0000256" key="2">
    <source>
        <dbReference type="ARBA" id="ARBA00022692"/>
    </source>
</evidence>
<evidence type="ECO:0000256" key="1">
    <source>
        <dbReference type="ARBA" id="ARBA00004141"/>
    </source>
</evidence>
<dbReference type="InterPro" id="IPR036259">
    <property type="entry name" value="MFS_trans_sf"/>
</dbReference>
<dbReference type="GO" id="GO:0016020">
    <property type="term" value="C:membrane"/>
    <property type="evidence" value="ECO:0007669"/>
    <property type="project" value="UniProtKB-SubCell"/>
</dbReference>
<name>A0A0J6F852_COCPO</name>
<organism evidence="6 7">
    <name type="scientific">Coccidioides posadasii RMSCC 3488</name>
    <dbReference type="NCBI Taxonomy" id="454284"/>
    <lineage>
        <taxon>Eukaryota</taxon>
        <taxon>Fungi</taxon>
        <taxon>Dikarya</taxon>
        <taxon>Ascomycota</taxon>
        <taxon>Pezizomycotina</taxon>
        <taxon>Eurotiomycetes</taxon>
        <taxon>Eurotiomycetidae</taxon>
        <taxon>Onygenales</taxon>
        <taxon>Onygenaceae</taxon>
        <taxon>Coccidioides</taxon>
    </lineage>
</organism>
<keyword evidence="3 5" id="KW-1133">Transmembrane helix</keyword>
<reference evidence="7" key="3">
    <citation type="journal article" date="2010" name="Genome Res.">
        <title>Population genomic sequencing of Coccidioides fungi reveals recent hybridization and transposon control.</title>
        <authorList>
            <person name="Neafsey D.E."/>
            <person name="Barker B.M."/>
            <person name="Sharpton T.J."/>
            <person name="Stajich J.E."/>
            <person name="Park D.J."/>
            <person name="Whiston E."/>
            <person name="Hung C.-Y."/>
            <person name="McMahan C."/>
            <person name="White J."/>
            <person name="Sykes S."/>
            <person name="Heiman D."/>
            <person name="Young S."/>
            <person name="Zeng Q."/>
            <person name="Abouelleil A."/>
            <person name="Aftuck L."/>
            <person name="Bessette D."/>
            <person name="Brown A."/>
            <person name="FitzGerald M."/>
            <person name="Lui A."/>
            <person name="Macdonald J.P."/>
            <person name="Priest M."/>
            <person name="Orbach M.J."/>
            <person name="Galgiani J.N."/>
            <person name="Kirkland T.N."/>
            <person name="Cole G.T."/>
            <person name="Birren B.W."/>
            <person name="Henn M.R."/>
            <person name="Taylor J.W."/>
            <person name="Rounsley S.D."/>
        </authorList>
    </citation>
    <scope>NUCLEOTIDE SEQUENCE [LARGE SCALE GENOMIC DNA]</scope>
    <source>
        <strain evidence="7">RMSCC 3488</strain>
    </source>
</reference>
<dbReference type="PANTHER" id="PTHR48022:SF14">
    <property type="entry name" value="MAJOR FACILITATOR SUPERFAMILY (MFS) PROFILE DOMAIN-CONTAINING PROTEIN-RELATED"/>
    <property type="match status" value="1"/>
</dbReference>
<dbReference type="PANTHER" id="PTHR48022">
    <property type="entry name" value="PLASTIDIC GLUCOSE TRANSPORTER 4"/>
    <property type="match status" value="1"/>
</dbReference>
<dbReference type="GO" id="GO:0005351">
    <property type="term" value="F:carbohydrate:proton symporter activity"/>
    <property type="evidence" value="ECO:0007669"/>
    <property type="project" value="TreeGrafter"/>
</dbReference>
<evidence type="ECO:0000256" key="4">
    <source>
        <dbReference type="ARBA" id="ARBA00023136"/>
    </source>
</evidence>
<dbReference type="VEuPathDB" id="FungiDB:CPAG_01826"/>
<dbReference type="EMBL" id="DS268109">
    <property type="protein sequence ID" value="KMM65475.1"/>
    <property type="molecule type" value="Genomic_DNA"/>
</dbReference>
<dbReference type="Pfam" id="PF00083">
    <property type="entry name" value="Sugar_tr"/>
    <property type="match status" value="1"/>
</dbReference>
<dbReference type="SUPFAM" id="SSF103473">
    <property type="entry name" value="MFS general substrate transporter"/>
    <property type="match status" value="1"/>
</dbReference>
<gene>
    <name evidence="6" type="ORF">CPAG_01826</name>
</gene>
<protein>
    <submittedName>
        <fullName evidence="6">Uncharacterized protein</fullName>
    </submittedName>
</protein>
<evidence type="ECO:0000256" key="5">
    <source>
        <dbReference type="SAM" id="Phobius"/>
    </source>
</evidence>